<protein>
    <submittedName>
        <fullName evidence="1">Uncharacterized protein</fullName>
    </submittedName>
</protein>
<dbReference type="EMBL" id="JAYGGQ010000005">
    <property type="protein sequence ID" value="MEA5454917.1"/>
    <property type="molecule type" value="Genomic_DNA"/>
</dbReference>
<accession>A0ABU5T5V6</accession>
<evidence type="ECO:0000313" key="1">
    <source>
        <dbReference type="EMBL" id="MEA5454917.1"/>
    </source>
</evidence>
<organism evidence="1 2">
    <name type="scientific">Sinomonas terricola</name>
    <dbReference type="NCBI Taxonomy" id="3110330"/>
    <lineage>
        <taxon>Bacteria</taxon>
        <taxon>Bacillati</taxon>
        <taxon>Actinomycetota</taxon>
        <taxon>Actinomycetes</taxon>
        <taxon>Micrococcales</taxon>
        <taxon>Micrococcaceae</taxon>
        <taxon>Sinomonas</taxon>
    </lineage>
</organism>
<comment type="caution">
    <text evidence="1">The sequence shown here is derived from an EMBL/GenBank/DDBJ whole genome shotgun (WGS) entry which is preliminary data.</text>
</comment>
<keyword evidence="2" id="KW-1185">Reference proteome</keyword>
<name>A0ABU5T5V6_9MICC</name>
<gene>
    <name evidence="1" type="ORF">SPF06_09315</name>
</gene>
<evidence type="ECO:0000313" key="2">
    <source>
        <dbReference type="Proteomes" id="UP001304769"/>
    </source>
</evidence>
<sequence>MGCPDRKAFFVVSEAAGSRTLAGHNRVSTQALTSLAQAAAAAQFGVRPSEVRATWTDDAGLLALSVVSPIAVPDLGSIASAADVAAAGGTVWERASAAKGAILRSVAGLSGTHLSRVDIRIAGVRPAAERRVRVQ</sequence>
<dbReference type="Proteomes" id="UP001304769">
    <property type="component" value="Unassembled WGS sequence"/>
</dbReference>
<proteinExistence type="predicted"/>
<reference evidence="1 2" key="1">
    <citation type="submission" date="2023-12" db="EMBL/GenBank/DDBJ databases">
        <title>Sinomonas terricola sp. nov, isolated from litchi orchard soil in Guangdong, PR China.</title>
        <authorList>
            <person name="Jiaxin W."/>
            <person name="Yang Z."/>
            <person name="Honghui Z."/>
        </authorList>
    </citation>
    <scope>NUCLEOTIDE SEQUENCE [LARGE SCALE GENOMIC DNA]</scope>
    <source>
        <strain evidence="1 2">JGH33</strain>
    </source>
</reference>